<sequence length="144" mass="15516">MIRAALLEPQPPKLKQSSHLSPQGAGTTGAGPHTPLTFLYFFRLELLQAALPPQPPKVLVRQPGGKDSLAESPFDLSTGRNAPCGGALGNLRHLQWGGAWPLLFLGGTWDSVYQAGSTLALGRVSVSLFFFLPNKFHSHPSRHL</sequence>
<dbReference type="AlphaFoldDB" id="Q6ZNW3"/>
<protein>
    <submittedName>
        <fullName evidence="2">cDNA FLJ27030 fis, clone SLV07741</fullName>
    </submittedName>
</protein>
<evidence type="ECO:0000313" key="2">
    <source>
        <dbReference type="EMBL" id="BAC85374.1"/>
    </source>
</evidence>
<name>Q6ZNW3_HUMAN</name>
<reference evidence="2" key="1">
    <citation type="submission" date="2003-07" db="EMBL/GenBank/DDBJ databases">
        <title>NEDO human cDNA sequencing project.</title>
        <authorList>
            <person name="Kanehori K."/>
            <person name="Ishibashi T."/>
            <person name="Chiba Y."/>
            <person name="Fujimori K."/>
            <person name="Hiraoka S."/>
            <person name="Tanai H."/>
            <person name="Watanabe S."/>
            <person name="Ishida S."/>
            <person name="Ono Y."/>
            <person name="Hotuta T."/>
            <person name="Watanabe M."/>
            <person name="Suzuki Y."/>
            <person name="Hata H."/>
            <person name="Nakagawa K."/>
            <person name="Mizuno S."/>
            <person name="Morinaga M."/>
            <person name="Kawamura M."/>
            <person name="Sugiyama T."/>
            <person name="Irie R."/>
            <person name="Otsuki T."/>
            <person name="Sato H."/>
            <person name="Nishikawa T."/>
            <person name="Sugiyama A."/>
            <person name="Kawakami B."/>
            <person name="Nagai K."/>
            <person name="Isogai T."/>
            <person name="Sugano S."/>
        </authorList>
    </citation>
    <scope>NUCLEOTIDE SEQUENCE</scope>
    <source>
        <tissue evidence="2">Salivary gland</tissue>
    </source>
</reference>
<proteinExistence type="evidence at transcript level"/>
<organism evidence="2">
    <name type="scientific">Homo sapiens</name>
    <name type="common">Human</name>
    <dbReference type="NCBI Taxonomy" id="9606"/>
    <lineage>
        <taxon>Eukaryota</taxon>
        <taxon>Metazoa</taxon>
        <taxon>Chordata</taxon>
        <taxon>Craniata</taxon>
        <taxon>Vertebrata</taxon>
        <taxon>Euteleostomi</taxon>
        <taxon>Mammalia</taxon>
        <taxon>Eutheria</taxon>
        <taxon>Euarchontoglires</taxon>
        <taxon>Primates</taxon>
        <taxon>Haplorrhini</taxon>
        <taxon>Catarrhini</taxon>
        <taxon>Hominidae</taxon>
        <taxon>Homo</taxon>
    </lineage>
</organism>
<feature type="region of interest" description="Disordered" evidence="1">
    <location>
        <begin position="1"/>
        <end position="28"/>
    </location>
</feature>
<evidence type="ECO:0000256" key="1">
    <source>
        <dbReference type="SAM" id="MobiDB-lite"/>
    </source>
</evidence>
<accession>Q6ZNW3</accession>
<dbReference type="EMBL" id="AK130540">
    <property type="protein sequence ID" value="BAC85374.1"/>
    <property type="molecule type" value="mRNA"/>
</dbReference>